<keyword evidence="4" id="KW-1185">Reference proteome</keyword>
<gene>
    <name evidence="1" type="ORF">CL52_13970</name>
    <name evidence="2" type="ORF">SAMN05660875_102273</name>
</gene>
<sequence>MIRLRAVPLLFVPLIAGCQGLLTQSPPPPPTERLQGMLTEQAGQLYFTPCTGSRALQLRASEQLGLQEDVDALIEGRPLFADLRGELSTGPERFLATQVYRLQAEGFGCADPGFRQLMVRASGHEPDWTVTLNVQGLLLERPDQPRLALPYLEEQLPGGQASFTSEADGQRLELWIAPQRCVDSASGTISHLSAQLRLNDAKPLRGCAYFGAASNH</sequence>
<evidence type="ECO:0000313" key="1">
    <source>
        <dbReference type="EMBL" id="AJE16084.1"/>
    </source>
</evidence>
<evidence type="ECO:0000313" key="3">
    <source>
        <dbReference type="Proteomes" id="UP000031271"/>
    </source>
</evidence>
<organism evidence="1 3">
    <name type="scientific">Stutzerimonas balearica DSM 6083</name>
    <dbReference type="NCBI Taxonomy" id="1123016"/>
    <lineage>
        <taxon>Bacteria</taxon>
        <taxon>Pseudomonadati</taxon>
        <taxon>Pseudomonadota</taxon>
        <taxon>Gammaproteobacteria</taxon>
        <taxon>Pseudomonadales</taxon>
        <taxon>Pseudomonadaceae</taxon>
        <taxon>Stutzerimonas</taxon>
    </lineage>
</organism>
<keyword evidence="2" id="KW-0449">Lipoprotein</keyword>
<dbReference type="EMBL" id="CP007511">
    <property type="protein sequence ID" value="AJE16084.1"/>
    <property type="molecule type" value="Genomic_DNA"/>
</dbReference>
<evidence type="ECO:0000313" key="2">
    <source>
        <dbReference type="EMBL" id="SDM10822.1"/>
    </source>
</evidence>
<dbReference type="EMBL" id="FNHO01000002">
    <property type="protein sequence ID" value="SDM10822.1"/>
    <property type="molecule type" value="Genomic_DNA"/>
</dbReference>
<evidence type="ECO:0000313" key="4">
    <source>
        <dbReference type="Proteomes" id="UP000182276"/>
    </source>
</evidence>
<dbReference type="GeneID" id="77261008"/>
<reference evidence="3" key="1">
    <citation type="submission" date="2014-03" db="EMBL/GenBank/DDBJ databases">
        <title>Complete genome of Pseudomonas balearica DSM 6083T, a sewage water isolate from an enrichment with 2-methylnaphthalene.</title>
        <authorList>
            <person name="Salva-Serra F."/>
            <person name="Jaen-Luchoro D."/>
            <person name="Busquets A."/>
            <person name="Pena A."/>
            <person name="Gomila M."/>
            <person name="Bosch R."/>
            <person name="Nogales B."/>
            <person name="Garcia-Valdes E."/>
            <person name="Lalucat J."/>
            <person name="Bennasar A."/>
        </authorList>
    </citation>
    <scope>NUCLEOTIDE SEQUENCE [LARGE SCALE GENOMIC DNA]</scope>
    <source>
        <strain evidence="3">DSM 6083</strain>
    </source>
</reference>
<protein>
    <submittedName>
        <fullName evidence="2">Lipoprotein</fullName>
    </submittedName>
    <submittedName>
        <fullName evidence="1">Membrane protein</fullName>
    </submittedName>
</protein>
<name>A0A8D3Y2L7_9GAMM</name>
<dbReference type="AlphaFoldDB" id="A0A8D3Y2L7"/>
<reference evidence="2 4" key="2">
    <citation type="submission" date="2016-10" db="EMBL/GenBank/DDBJ databases">
        <authorList>
            <person name="Varghese N."/>
            <person name="Submissions S."/>
        </authorList>
    </citation>
    <scope>NUCLEOTIDE SEQUENCE [LARGE SCALE GENOMIC DNA]</scope>
    <source>
        <strain evidence="2 4">DSM 6083</strain>
    </source>
</reference>
<dbReference type="PROSITE" id="PS51257">
    <property type="entry name" value="PROKAR_LIPOPROTEIN"/>
    <property type="match status" value="1"/>
</dbReference>
<dbReference type="Proteomes" id="UP000182276">
    <property type="component" value="Unassembled WGS sequence"/>
</dbReference>
<dbReference type="KEGG" id="pbm:CL52_13970"/>
<dbReference type="Proteomes" id="UP000031271">
    <property type="component" value="Chromosome"/>
</dbReference>
<reference evidence="1 3" key="3">
    <citation type="journal article" name="Genome Announc.">
        <title>Complete Genome Sequence of Pseudomonas balearica DSM 6083T.</title>
        <authorList>
            <person name="Bennasar-Figueras A."/>
            <person name="Salva-Serra F."/>
            <person name="Jaen-Luchoro D."/>
            <person name="Segui C."/>
            <person name="Aliaga F."/>
            <person name="Busquets A."/>
            <person name="Gomila M."/>
            <person name="Moore E.R."/>
            <person name="Lalucat J."/>
        </authorList>
    </citation>
    <scope>NUCLEOTIDE SEQUENCE [LARGE SCALE GENOMIC DNA]</scope>
    <source>
        <strain evidence="3">DSM 6083</strain>
        <strain evidence="1">DSM6083</strain>
    </source>
</reference>
<dbReference type="RefSeq" id="WP_043221291.1">
    <property type="nucleotide sequence ID" value="NZ_CP007511.1"/>
</dbReference>
<proteinExistence type="predicted"/>
<accession>A0A8D3Y2L7</accession>